<feature type="region of interest" description="Disordered" evidence="9">
    <location>
        <begin position="93"/>
        <end position="115"/>
    </location>
</feature>
<evidence type="ECO:0000256" key="9">
    <source>
        <dbReference type="SAM" id="MobiDB-lite"/>
    </source>
</evidence>
<proteinExistence type="inferred from homology"/>
<dbReference type="InterPro" id="IPR016364">
    <property type="entry name" value="Surface_antigen_Rickettsia"/>
</dbReference>
<dbReference type="Proteomes" id="UP001291687">
    <property type="component" value="Unassembled WGS sequence"/>
</dbReference>
<comment type="caution">
    <text evidence="13">The sequence shown here is derived from an EMBL/GenBank/DDBJ whole genome shotgun (WGS) entry which is preliminary data.</text>
</comment>
<evidence type="ECO:0000256" key="8">
    <source>
        <dbReference type="ARBA" id="ARBA00023288"/>
    </source>
</evidence>
<keyword evidence="7" id="KW-0998">Cell outer membrane</keyword>
<organism evidence="13 14">
    <name type="scientific">Candidatus Megaera venefica</name>
    <dbReference type="NCBI Taxonomy" id="2055910"/>
    <lineage>
        <taxon>Bacteria</taxon>
        <taxon>Pseudomonadati</taxon>
        <taxon>Pseudomonadota</taxon>
        <taxon>Alphaproteobacteria</taxon>
        <taxon>Rickettsiales</taxon>
        <taxon>Rickettsiaceae</taxon>
        <taxon>Candidatus Megaera</taxon>
    </lineage>
</organism>
<dbReference type="EMBL" id="JARJFB010000034">
    <property type="protein sequence ID" value="MEA0970658.1"/>
    <property type="molecule type" value="Genomic_DNA"/>
</dbReference>
<dbReference type="Pfam" id="PF05433">
    <property type="entry name" value="Rick_17kDa_Anti"/>
    <property type="match status" value="1"/>
</dbReference>
<evidence type="ECO:0000259" key="12">
    <source>
        <dbReference type="Pfam" id="PF16998"/>
    </source>
</evidence>
<dbReference type="InterPro" id="IPR008816">
    <property type="entry name" value="Gly_zipper_2TM_dom"/>
</dbReference>
<dbReference type="PANTHER" id="PTHR35603">
    <property type="match status" value="1"/>
</dbReference>
<comment type="similarity">
    <text evidence="2">Belongs to the rickettsiale 17 kDa surface antigen family.</text>
</comment>
<evidence type="ECO:0000256" key="3">
    <source>
        <dbReference type="ARBA" id="ARBA00015281"/>
    </source>
</evidence>
<comment type="subcellular location">
    <subcellularLocation>
        <location evidence="1">Cell outer membrane</location>
        <topology evidence="1">Lipid-anchor</topology>
    </subcellularLocation>
</comment>
<keyword evidence="8" id="KW-0449">Lipoprotein</keyword>
<evidence type="ECO:0000313" key="14">
    <source>
        <dbReference type="Proteomes" id="UP001291687"/>
    </source>
</evidence>
<reference evidence="13 14" key="1">
    <citation type="submission" date="2023-03" db="EMBL/GenBank/DDBJ databases">
        <title>Host association and intracellularity evolved multiple times independently in the Rickettsiales.</title>
        <authorList>
            <person name="Castelli M."/>
            <person name="Nardi T."/>
            <person name="Gammuto L."/>
            <person name="Bellinzona G."/>
            <person name="Sabaneyeva E."/>
            <person name="Potekhin A."/>
            <person name="Serra V."/>
            <person name="Petroni G."/>
            <person name="Sassera D."/>
        </authorList>
    </citation>
    <scope>NUCLEOTIDE SEQUENCE [LARGE SCALE GENOMIC DNA]</scope>
    <source>
        <strain evidence="13 14">Sr 2-6</strain>
    </source>
</reference>
<evidence type="ECO:0000256" key="4">
    <source>
        <dbReference type="ARBA" id="ARBA00022729"/>
    </source>
</evidence>
<keyword evidence="4 10" id="KW-0732">Signal</keyword>
<feature type="signal peptide" evidence="10">
    <location>
        <begin position="1"/>
        <end position="18"/>
    </location>
</feature>
<dbReference type="InterPro" id="IPR032635">
    <property type="entry name" value="Anti_2"/>
</dbReference>
<protein>
    <recommendedName>
        <fullName evidence="3">17 kDa surface antigen</fullName>
    </recommendedName>
</protein>
<evidence type="ECO:0000259" key="11">
    <source>
        <dbReference type="Pfam" id="PF05433"/>
    </source>
</evidence>
<feature type="domain" description="Glycine zipper 2TM" evidence="11">
    <location>
        <begin position="29"/>
        <end position="70"/>
    </location>
</feature>
<evidence type="ECO:0000256" key="6">
    <source>
        <dbReference type="ARBA" id="ARBA00023139"/>
    </source>
</evidence>
<name>A0ABU5NBW7_9RICK</name>
<evidence type="ECO:0000256" key="2">
    <source>
        <dbReference type="ARBA" id="ARBA00008681"/>
    </source>
</evidence>
<dbReference type="PIRSF" id="PIRSF002721">
    <property type="entry name" value="Surface_antigen_Rickettsia"/>
    <property type="match status" value="1"/>
</dbReference>
<evidence type="ECO:0000256" key="1">
    <source>
        <dbReference type="ARBA" id="ARBA00004459"/>
    </source>
</evidence>
<evidence type="ECO:0000313" key="13">
    <source>
        <dbReference type="EMBL" id="MEA0970658.1"/>
    </source>
</evidence>
<keyword evidence="6" id="KW-0564">Palmitate</keyword>
<dbReference type="PANTHER" id="PTHR35603:SF2">
    <property type="entry name" value="OUTER MEMBRANE LIPOPROTEIN"/>
    <property type="match status" value="1"/>
</dbReference>
<sequence length="156" mass="16256">MKKIANLLLITFVSISIAACNGQMNKQGGGTLIGGLAGGLLGSQFGGGEGKLVAVGVGALAGALVGGQIGKTMDEYDRQMLQKSSQQALEFSPAGSSVAWNNPDSGNHGSITPTKTFKESGQYCREYQQEVVIGGEKQKAYGKACRQSDGNWKIIQ</sequence>
<dbReference type="PROSITE" id="PS51257">
    <property type="entry name" value="PROKAR_LIPOPROTEIN"/>
    <property type="match status" value="1"/>
</dbReference>
<dbReference type="Pfam" id="PF16998">
    <property type="entry name" value="17kDa_Anti_2"/>
    <property type="match status" value="1"/>
</dbReference>
<accession>A0ABU5NBW7</accession>
<dbReference type="InterPro" id="IPR051407">
    <property type="entry name" value="Bact_OM_lipoprot/Surf_antigen"/>
</dbReference>
<feature type="domain" description="Surface antigen" evidence="12">
    <location>
        <begin position="88"/>
        <end position="155"/>
    </location>
</feature>
<gene>
    <name evidence="13" type="ORF">Megvenef_00626</name>
</gene>
<evidence type="ECO:0000256" key="5">
    <source>
        <dbReference type="ARBA" id="ARBA00023136"/>
    </source>
</evidence>
<evidence type="ECO:0000256" key="10">
    <source>
        <dbReference type="SAM" id="SignalP"/>
    </source>
</evidence>
<keyword evidence="5" id="KW-0472">Membrane</keyword>
<keyword evidence="14" id="KW-1185">Reference proteome</keyword>
<feature type="chain" id="PRO_5047416256" description="17 kDa surface antigen" evidence="10">
    <location>
        <begin position="19"/>
        <end position="156"/>
    </location>
</feature>
<dbReference type="RefSeq" id="WP_322776560.1">
    <property type="nucleotide sequence ID" value="NZ_JARJFB010000034.1"/>
</dbReference>
<evidence type="ECO:0000256" key="7">
    <source>
        <dbReference type="ARBA" id="ARBA00023237"/>
    </source>
</evidence>